<keyword evidence="3" id="KW-0539">Nucleus</keyword>
<dbReference type="Pfam" id="PF18428">
    <property type="entry name" value="BRCT_3"/>
    <property type="match status" value="1"/>
</dbReference>
<dbReference type="InterPro" id="IPR001357">
    <property type="entry name" value="BRCT_dom"/>
</dbReference>
<dbReference type="GO" id="GO:0005634">
    <property type="term" value="C:nucleus"/>
    <property type="evidence" value="ECO:0007669"/>
    <property type="project" value="UniProtKB-SubCell"/>
</dbReference>
<evidence type="ECO:0000259" key="5">
    <source>
        <dbReference type="PROSITE" id="PS50172"/>
    </source>
</evidence>
<accession>A0A915B1S8</accession>
<dbReference type="WBParaSite" id="PgR023_g082_t01">
    <property type="protein sequence ID" value="PgR023_g082_t01"/>
    <property type="gene ID" value="PgR023_g082"/>
</dbReference>
<dbReference type="GO" id="GO:0000077">
    <property type="term" value="P:DNA damage checkpoint signaling"/>
    <property type="evidence" value="ECO:0007669"/>
    <property type="project" value="TreeGrafter"/>
</dbReference>
<feature type="domain" description="BRCT" evidence="5">
    <location>
        <begin position="874"/>
        <end position="975"/>
    </location>
</feature>
<feature type="region of interest" description="Disordered" evidence="4">
    <location>
        <begin position="1"/>
        <end position="30"/>
    </location>
</feature>
<feature type="compositionally biased region" description="Polar residues" evidence="4">
    <location>
        <begin position="189"/>
        <end position="208"/>
    </location>
</feature>
<feature type="compositionally biased region" description="Basic and acidic residues" evidence="4">
    <location>
        <begin position="209"/>
        <end position="246"/>
    </location>
</feature>
<name>A0A915B1S8_PARUN</name>
<feature type="compositionally biased region" description="Basic and acidic residues" evidence="4">
    <location>
        <begin position="81"/>
        <end position="107"/>
    </location>
</feature>
<feature type="compositionally biased region" description="Basic and acidic residues" evidence="4">
    <location>
        <begin position="378"/>
        <end position="387"/>
    </location>
</feature>
<evidence type="ECO:0000256" key="2">
    <source>
        <dbReference type="ARBA" id="ARBA00022763"/>
    </source>
</evidence>
<dbReference type="PANTHER" id="PTHR15321">
    <property type="entry name" value="TUMOR SUPPRESSOR P53-BINDING PROTEIN 1"/>
    <property type="match status" value="1"/>
</dbReference>
<dbReference type="Pfam" id="PF24680">
    <property type="entry name" value="SH3_Hsr9"/>
    <property type="match status" value="1"/>
</dbReference>
<dbReference type="InterPro" id="IPR036420">
    <property type="entry name" value="BRCT_dom_sf"/>
</dbReference>
<evidence type="ECO:0000256" key="4">
    <source>
        <dbReference type="SAM" id="MobiDB-lite"/>
    </source>
</evidence>
<dbReference type="PANTHER" id="PTHR15321:SF3">
    <property type="entry name" value="TP53-BINDING PROTEIN 1"/>
    <property type="match status" value="1"/>
</dbReference>
<proteinExistence type="predicted"/>
<dbReference type="InterPro" id="IPR056492">
    <property type="entry name" value="SH3_Hsr9"/>
</dbReference>
<feature type="domain" description="BRCT" evidence="5">
    <location>
        <begin position="992"/>
        <end position="1074"/>
    </location>
</feature>
<dbReference type="SUPFAM" id="SSF52113">
    <property type="entry name" value="BRCT domain"/>
    <property type="match status" value="2"/>
</dbReference>
<evidence type="ECO:0000256" key="3">
    <source>
        <dbReference type="ARBA" id="ARBA00023242"/>
    </source>
</evidence>
<feature type="compositionally biased region" description="Basic residues" evidence="4">
    <location>
        <begin position="641"/>
        <end position="650"/>
    </location>
</feature>
<feature type="compositionally biased region" description="Polar residues" evidence="4">
    <location>
        <begin position="279"/>
        <end position="288"/>
    </location>
</feature>
<protein>
    <submittedName>
        <fullName evidence="7">BRCT domain-containing protein</fullName>
    </submittedName>
</protein>
<feature type="compositionally biased region" description="Acidic residues" evidence="4">
    <location>
        <begin position="155"/>
        <end position="165"/>
    </location>
</feature>
<dbReference type="SMART" id="SM00292">
    <property type="entry name" value="BRCT"/>
    <property type="match status" value="2"/>
</dbReference>
<feature type="compositionally biased region" description="Polar residues" evidence="4">
    <location>
        <begin position="522"/>
        <end position="544"/>
    </location>
</feature>
<dbReference type="InterPro" id="IPR047250">
    <property type="entry name" value="BRCT_p53bp1-like_rpt2"/>
</dbReference>
<sequence>MSEFIEEEGSDANGTFHKSPSRASGCGGSETAVNDIMQVLRKGVFGKSVSYLQTPNHSGDDPGKDSEPSNLATEGSPESVKASDQEAHCESDSAERDHKSSSVEKDVVIGTEGCSEEKNEESVESAANKIEDTAENFDENKEADSNAVATLSDMGIEEDTKEQDEELQKADNECETASDVAPAADISLPDSQTSSEQDSGSGEKNGQNVDEKQDVLLEKDNGGEHEEGKEGSTSRTEKVSVDHSEDFSPTSSTLNPEKESKDGEKDSREAEKELKMITENDNVANSNGFEGGDVSHTEKEAERPGLDKEDSVSKNADEVEQPGLDNKDNRSKNIGDEASSADEQGEHNKDLEGTSVRRSTRRSAKEAVDEQTIELDDEEKKAAEERRRSLRAPKQISYSGTGLKSGIATKAEKSAKGDGKKVDKKKTPPVLEETPTTKLSDSSTHRTRRLPKEKGSPVAGSMTTPKRSQHVKTGSSKKASSSEGMNRRKTSGPSKGSGSDDDPFSFDSNFDNHPQPLRNIQMERQSFGNIKFTKASTIPNTSSNRYEKTEQTASERRPNLSDFMPQLKHSVVHKSLSELSAIRRTSRKSRKAKSASEGLFADVADSDDGEEAMEEDMQREGLAQVDGENVASGASGAARTPKYRRRKIARKANTASPTLPSRKRRMKEETADIPVKKTKAELPSLSADEQFAVDHRVNEHAPYDIGARVYALWGREYYAAQVSAERDSSGRYGLSFVEDGQVRTLVITGIIPLTALTEGKQCGTTTNRDGDEVMECVEIVKAPSSVDKQQWLEAIFVVRSIEHGYEYSVPWEKLMLRANQASELLTAKVNTACDVIADNIDSTEARRSRAARHMHAPEDATPTRLSRSPKKPKDDGDIFRGISVVVTSAMRKNKNEEQAFSKREVRQMIESHGGIVSDDFTKIPTGEKVLLIADTHYRTHKYLSALARSVPCVRHQWIRDCVEQNRLLDYNDYMLPAGVSLLTGLTVPWHANNGRLLEGKRVLLYTRNFYSESQMPNFSEIWAPLIQQMGASVVDQMPPDGVDILLTDASCPEEVLAKARSFNATIVSSEWIIQWPLVESRIMVVPRFRPMRYWSMLGTEDCSRLGSIRGLWSIWNKRICNYMIFYITAL</sequence>
<dbReference type="GO" id="GO:0042393">
    <property type="term" value="F:histone binding"/>
    <property type="evidence" value="ECO:0007669"/>
    <property type="project" value="TreeGrafter"/>
</dbReference>
<dbReference type="CDD" id="cd17724">
    <property type="entry name" value="BRCT_p53bp1_rpt2"/>
    <property type="match status" value="1"/>
</dbReference>
<dbReference type="Pfam" id="PF00533">
    <property type="entry name" value="BRCT"/>
    <property type="match status" value="1"/>
</dbReference>
<feature type="compositionally biased region" description="Basic and acidic residues" evidence="4">
    <location>
        <begin position="545"/>
        <end position="559"/>
    </location>
</feature>
<dbReference type="PROSITE" id="PS50172">
    <property type="entry name" value="BRCT"/>
    <property type="match status" value="2"/>
</dbReference>
<feature type="compositionally biased region" description="Basic and acidic residues" evidence="4">
    <location>
        <begin position="58"/>
        <end position="67"/>
    </location>
</feature>
<dbReference type="CDD" id="cd17745">
    <property type="entry name" value="BRCT_p53bp1_rpt1"/>
    <property type="match status" value="1"/>
</dbReference>
<comment type="subcellular location">
    <subcellularLocation>
        <location evidence="1">Nucleus</location>
    </subcellularLocation>
</comment>
<dbReference type="InterPro" id="IPR047252">
    <property type="entry name" value="TP53BP1-like"/>
</dbReference>
<feature type="region of interest" description="Disordered" evidence="4">
    <location>
        <begin position="583"/>
        <end position="671"/>
    </location>
</feature>
<dbReference type="InterPro" id="IPR047249">
    <property type="entry name" value="BRCT_p53bp1-like_rpt1"/>
</dbReference>
<dbReference type="GO" id="GO:0045944">
    <property type="term" value="P:positive regulation of transcription by RNA polymerase II"/>
    <property type="evidence" value="ECO:0007669"/>
    <property type="project" value="TreeGrafter"/>
</dbReference>
<dbReference type="Proteomes" id="UP000887569">
    <property type="component" value="Unplaced"/>
</dbReference>
<feature type="compositionally biased region" description="Polar residues" evidence="4">
    <location>
        <begin position="12"/>
        <end position="22"/>
    </location>
</feature>
<feature type="compositionally biased region" description="Basic and acidic residues" evidence="4">
    <location>
        <begin position="325"/>
        <end position="335"/>
    </location>
</feature>
<keyword evidence="6" id="KW-1185">Reference proteome</keyword>
<feature type="compositionally biased region" description="Acidic residues" evidence="4">
    <location>
        <begin position="1"/>
        <end position="10"/>
    </location>
</feature>
<feature type="compositionally biased region" description="Basic and acidic residues" evidence="4">
    <location>
        <begin position="410"/>
        <end position="421"/>
    </location>
</feature>
<evidence type="ECO:0000313" key="6">
    <source>
        <dbReference type="Proteomes" id="UP000887569"/>
    </source>
</evidence>
<dbReference type="Gene3D" id="3.40.50.10190">
    <property type="entry name" value="BRCT domain"/>
    <property type="match status" value="2"/>
</dbReference>
<feature type="compositionally biased region" description="Basic residues" evidence="4">
    <location>
        <begin position="584"/>
        <end position="593"/>
    </location>
</feature>
<feature type="compositionally biased region" description="Basic and acidic residues" evidence="4">
    <location>
        <begin position="256"/>
        <end position="278"/>
    </location>
</feature>
<keyword evidence="2" id="KW-0227">DNA damage</keyword>
<reference evidence="7" key="1">
    <citation type="submission" date="2022-11" db="UniProtKB">
        <authorList>
            <consortium name="WormBaseParasite"/>
        </authorList>
    </citation>
    <scope>IDENTIFICATION</scope>
</reference>
<feature type="compositionally biased region" description="Polar residues" evidence="4">
    <location>
        <begin position="461"/>
        <end position="484"/>
    </location>
</feature>
<feature type="region of interest" description="Disordered" evidence="4">
    <location>
        <begin position="845"/>
        <end position="877"/>
    </location>
</feature>
<evidence type="ECO:0000256" key="1">
    <source>
        <dbReference type="ARBA" id="ARBA00004123"/>
    </source>
</evidence>
<organism evidence="6 7">
    <name type="scientific">Parascaris univalens</name>
    <name type="common">Nematode worm</name>
    <dbReference type="NCBI Taxonomy" id="6257"/>
    <lineage>
        <taxon>Eukaryota</taxon>
        <taxon>Metazoa</taxon>
        <taxon>Ecdysozoa</taxon>
        <taxon>Nematoda</taxon>
        <taxon>Chromadorea</taxon>
        <taxon>Rhabditida</taxon>
        <taxon>Spirurina</taxon>
        <taxon>Ascaridomorpha</taxon>
        <taxon>Ascaridoidea</taxon>
        <taxon>Ascarididae</taxon>
        <taxon>Parascaris</taxon>
    </lineage>
</organism>
<evidence type="ECO:0000313" key="7">
    <source>
        <dbReference type="WBParaSite" id="PgR023_g082_t01"/>
    </source>
</evidence>
<dbReference type="AlphaFoldDB" id="A0A915B1S8"/>
<feature type="compositionally biased region" description="Acidic residues" evidence="4">
    <location>
        <begin position="604"/>
        <end position="617"/>
    </location>
</feature>
<feature type="region of interest" description="Disordered" evidence="4">
    <location>
        <begin position="50"/>
        <end position="564"/>
    </location>
</feature>
<feature type="compositionally biased region" description="Basic and acidic residues" evidence="4">
    <location>
        <begin position="293"/>
        <end position="317"/>
    </location>
</feature>